<feature type="non-terminal residue" evidence="2">
    <location>
        <position position="1"/>
    </location>
</feature>
<name>A0A061S546_9CHLO</name>
<sequence>RPSVLTDRQVGSNTRREKKLCCCFDVATCLKQRILALELIEAHSHQLREAALHNKVVQARSSSLRWHFVLSVLLLLLLFKLVDRLPMLPPRPVGIDRKQRLPRPPLAGAAPGDPQRPQAAAGV</sequence>
<reference evidence="2" key="1">
    <citation type="submission" date="2014-05" db="EMBL/GenBank/DDBJ databases">
        <title>The transcriptome of the halophilic microalga Tetraselmis sp. GSL018 isolated from the Great Salt Lake, Utah.</title>
        <authorList>
            <person name="Jinkerson R.E."/>
            <person name="D'Adamo S."/>
            <person name="Posewitz M.C."/>
        </authorList>
    </citation>
    <scope>NUCLEOTIDE SEQUENCE</scope>
    <source>
        <strain evidence="2">GSL018</strain>
    </source>
</reference>
<dbReference type="EMBL" id="GBEZ01007447">
    <property type="protein sequence ID" value="JAC78015.1"/>
    <property type="molecule type" value="Transcribed_RNA"/>
</dbReference>
<gene>
    <name evidence="2" type="ORF">TSPGSL018_16239</name>
</gene>
<protein>
    <submittedName>
        <fullName evidence="2">Uncharacterized protein</fullName>
    </submittedName>
</protein>
<proteinExistence type="predicted"/>
<feature type="region of interest" description="Disordered" evidence="1">
    <location>
        <begin position="90"/>
        <end position="123"/>
    </location>
</feature>
<feature type="non-terminal residue" evidence="2">
    <location>
        <position position="123"/>
    </location>
</feature>
<organism evidence="2">
    <name type="scientific">Tetraselmis sp. GSL018</name>
    <dbReference type="NCBI Taxonomy" id="582737"/>
    <lineage>
        <taxon>Eukaryota</taxon>
        <taxon>Viridiplantae</taxon>
        <taxon>Chlorophyta</taxon>
        <taxon>core chlorophytes</taxon>
        <taxon>Chlorodendrophyceae</taxon>
        <taxon>Chlorodendrales</taxon>
        <taxon>Chlorodendraceae</taxon>
        <taxon>Tetraselmis</taxon>
    </lineage>
</organism>
<dbReference type="AlphaFoldDB" id="A0A061S546"/>
<evidence type="ECO:0000313" key="2">
    <source>
        <dbReference type="EMBL" id="JAC78015.1"/>
    </source>
</evidence>
<evidence type="ECO:0000256" key="1">
    <source>
        <dbReference type="SAM" id="MobiDB-lite"/>
    </source>
</evidence>
<accession>A0A061S546</accession>